<feature type="transmembrane region" description="Helical" evidence="1">
    <location>
        <begin position="163"/>
        <end position="186"/>
    </location>
</feature>
<name>A0A8S4NZI4_OWEFU</name>
<reference evidence="2" key="1">
    <citation type="submission" date="2022-03" db="EMBL/GenBank/DDBJ databases">
        <authorList>
            <person name="Martin C."/>
        </authorList>
    </citation>
    <scope>NUCLEOTIDE SEQUENCE</scope>
</reference>
<feature type="transmembrane region" description="Helical" evidence="1">
    <location>
        <begin position="128"/>
        <end position="151"/>
    </location>
</feature>
<keyword evidence="1" id="KW-0812">Transmembrane</keyword>
<feature type="transmembrane region" description="Helical" evidence="1">
    <location>
        <begin position="45"/>
        <end position="73"/>
    </location>
</feature>
<feature type="transmembrane region" description="Helical" evidence="1">
    <location>
        <begin position="206"/>
        <end position="229"/>
    </location>
</feature>
<dbReference type="Proteomes" id="UP000749559">
    <property type="component" value="Unassembled WGS sequence"/>
</dbReference>
<protein>
    <submittedName>
        <fullName evidence="2">Uncharacterized protein</fullName>
    </submittedName>
</protein>
<feature type="transmembrane region" description="Helical" evidence="1">
    <location>
        <begin position="303"/>
        <end position="325"/>
    </location>
</feature>
<feature type="transmembrane region" description="Helical" evidence="1">
    <location>
        <begin position="275"/>
        <end position="291"/>
    </location>
</feature>
<sequence>TVNCSLIQAQIRFSLLINLIWSCSNQTAKLTFRLNNIYKMEHKPAYIALIVTTFIVYIVTITFNALAASSLGWQSGIFLNTTNVVSDVFYLEITPAGWMFSVWGVIYIWQGLWLLYGLSTICRKSDSGYLYVTPPVMPPVIYVSFILNNVFNVTWLFLWDRRLIGWALPFIGLVPVMLYIGLFFSFKRVYDYGPILIKQGLNREIWLIRMLVQNGIAFYATWVSIAPLLNVAMVFHYSWKVPQDTSCTIVLAILLVEILAWFIMDNFIFDKYTRYTFSPFIILNLALSASLARNWDPTKTNSIFTAVLMGLVILLTIAKLVIMIWKHIKRPIAQTYDTTYMLSYDNQGLEKN</sequence>
<keyword evidence="3" id="KW-1185">Reference proteome</keyword>
<gene>
    <name evidence="2" type="ORF">OFUS_LOCUS13041</name>
</gene>
<organism evidence="2 3">
    <name type="scientific">Owenia fusiformis</name>
    <name type="common">Polychaete worm</name>
    <dbReference type="NCBI Taxonomy" id="6347"/>
    <lineage>
        <taxon>Eukaryota</taxon>
        <taxon>Metazoa</taxon>
        <taxon>Spiralia</taxon>
        <taxon>Lophotrochozoa</taxon>
        <taxon>Annelida</taxon>
        <taxon>Polychaeta</taxon>
        <taxon>Sedentaria</taxon>
        <taxon>Canalipalpata</taxon>
        <taxon>Sabellida</taxon>
        <taxon>Oweniida</taxon>
        <taxon>Oweniidae</taxon>
        <taxon>Owenia</taxon>
    </lineage>
</organism>
<dbReference type="PANTHER" id="PTHR33802">
    <property type="entry name" value="SI:CH211-161H7.5-RELATED"/>
    <property type="match status" value="1"/>
</dbReference>
<proteinExistence type="predicted"/>
<keyword evidence="1" id="KW-0472">Membrane</keyword>
<accession>A0A8S4NZI4</accession>
<dbReference type="OrthoDB" id="5586934at2759"/>
<feature type="transmembrane region" description="Helical" evidence="1">
    <location>
        <begin position="93"/>
        <end position="116"/>
    </location>
</feature>
<evidence type="ECO:0000256" key="1">
    <source>
        <dbReference type="SAM" id="Phobius"/>
    </source>
</evidence>
<dbReference type="EMBL" id="CAIIXF020000006">
    <property type="protein sequence ID" value="CAH1787308.1"/>
    <property type="molecule type" value="Genomic_DNA"/>
</dbReference>
<dbReference type="PANTHER" id="PTHR33802:SF1">
    <property type="entry name" value="XK-RELATED PROTEIN"/>
    <property type="match status" value="1"/>
</dbReference>
<feature type="non-terminal residue" evidence="2">
    <location>
        <position position="352"/>
    </location>
</feature>
<feature type="transmembrane region" description="Helical" evidence="1">
    <location>
        <begin position="249"/>
        <end position="268"/>
    </location>
</feature>
<evidence type="ECO:0000313" key="3">
    <source>
        <dbReference type="Proteomes" id="UP000749559"/>
    </source>
</evidence>
<comment type="caution">
    <text evidence="2">The sequence shown here is derived from an EMBL/GenBank/DDBJ whole genome shotgun (WGS) entry which is preliminary data.</text>
</comment>
<keyword evidence="1" id="KW-1133">Transmembrane helix</keyword>
<dbReference type="AlphaFoldDB" id="A0A8S4NZI4"/>
<evidence type="ECO:0000313" key="2">
    <source>
        <dbReference type="EMBL" id="CAH1787308.1"/>
    </source>
</evidence>